<dbReference type="OrthoDB" id="10253408at2759"/>
<keyword evidence="6" id="KW-1015">Disulfide bond</keyword>
<dbReference type="Gene3D" id="3.90.70.10">
    <property type="entry name" value="Cysteine proteinases"/>
    <property type="match status" value="1"/>
</dbReference>
<evidence type="ECO:0000256" key="3">
    <source>
        <dbReference type="ARBA" id="ARBA00022729"/>
    </source>
</evidence>
<feature type="domain" description="Cathepsin propeptide inhibitor" evidence="9">
    <location>
        <begin position="38"/>
        <end position="94"/>
    </location>
</feature>
<dbReference type="EMBL" id="KZ503304">
    <property type="protein sequence ID" value="PKU65805.1"/>
    <property type="molecule type" value="Genomic_DNA"/>
</dbReference>
<dbReference type="SUPFAM" id="SSF54001">
    <property type="entry name" value="Cysteine proteinases"/>
    <property type="match status" value="1"/>
</dbReference>
<dbReference type="InterPro" id="IPR039417">
    <property type="entry name" value="Peptidase_C1A_papain-like"/>
</dbReference>
<dbReference type="CDD" id="cd02248">
    <property type="entry name" value="Peptidase_C1A"/>
    <property type="match status" value="1"/>
</dbReference>
<evidence type="ECO:0000256" key="2">
    <source>
        <dbReference type="ARBA" id="ARBA00022670"/>
    </source>
</evidence>
<dbReference type="Pfam" id="PF08246">
    <property type="entry name" value="Inhibitor_I29"/>
    <property type="match status" value="1"/>
</dbReference>
<reference evidence="10 11" key="1">
    <citation type="journal article" date="2016" name="Sci. Rep.">
        <title>The Dendrobium catenatum Lindl. genome sequence provides insights into polysaccharide synthase, floral development and adaptive evolution.</title>
        <authorList>
            <person name="Zhang G.Q."/>
            <person name="Xu Q."/>
            <person name="Bian C."/>
            <person name="Tsai W.C."/>
            <person name="Yeh C.M."/>
            <person name="Liu K.W."/>
            <person name="Yoshida K."/>
            <person name="Zhang L.S."/>
            <person name="Chang S.B."/>
            <person name="Chen F."/>
            <person name="Shi Y."/>
            <person name="Su Y.Y."/>
            <person name="Zhang Y.Q."/>
            <person name="Chen L.J."/>
            <person name="Yin Y."/>
            <person name="Lin M."/>
            <person name="Huang H."/>
            <person name="Deng H."/>
            <person name="Wang Z.W."/>
            <person name="Zhu S.L."/>
            <person name="Zhao X."/>
            <person name="Deng C."/>
            <person name="Niu S.C."/>
            <person name="Huang J."/>
            <person name="Wang M."/>
            <person name="Liu G.H."/>
            <person name="Yang H.J."/>
            <person name="Xiao X.J."/>
            <person name="Hsiao Y.Y."/>
            <person name="Wu W.L."/>
            <person name="Chen Y.Y."/>
            <person name="Mitsuda N."/>
            <person name="Ohme-Takagi M."/>
            <person name="Luo Y.B."/>
            <person name="Van de Peer Y."/>
            <person name="Liu Z.J."/>
        </authorList>
    </citation>
    <scope>NUCLEOTIDE SEQUENCE [LARGE SCALE GENOMIC DNA]</scope>
    <source>
        <tissue evidence="10">The whole plant</tissue>
    </source>
</reference>
<dbReference type="GO" id="GO:0006508">
    <property type="term" value="P:proteolysis"/>
    <property type="evidence" value="ECO:0007669"/>
    <property type="project" value="UniProtKB-KW"/>
</dbReference>
<dbReference type="Proteomes" id="UP000233837">
    <property type="component" value="Unassembled WGS sequence"/>
</dbReference>
<reference evidence="10 11" key="2">
    <citation type="journal article" date="2017" name="Nature">
        <title>The Apostasia genome and the evolution of orchids.</title>
        <authorList>
            <person name="Zhang G.Q."/>
            <person name="Liu K.W."/>
            <person name="Li Z."/>
            <person name="Lohaus R."/>
            <person name="Hsiao Y.Y."/>
            <person name="Niu S.C."/>
            <person name="Wang J.Y."/>
            <person name="Lin Y.C."/>
            <person name="Xu Q."/>
            <person name="Chen L.J."/>
            <person name="Yoshida K."/>
            <person name="Fujiwara S."/>
            <person name="Wang Z.W."/>
            <person name="Zhang Y.Q."/>
            <person name="Mitsuda N."/>
            <person name="Wang M."/>
            <person name="Liu G.H."/>
            <person name="Pecoraro L."/>
            <person name="Huang H.X."/>
            <person name="Xiao X.J."/>
            <person name="Lin M."/>
            <person name="Wu X.Y."/>
            <person name="Wu W.L."/>
            <person name="Chen Y.Y."/>
            <person name="Chang S.B."/>
            <person name="Sakamoto S."/>
            <person name="Ohme-Takagi M."/>
            <person name="Yagi M."/>
            <person name="Zeng S.J."/>
            <person name="Shen C.Y."/>
            <person name="Yeh C.M."/>
            <person name="Luo Y.B."/>
            <person name="Tsai W.C."/>
            <person name="Van de Peer Y."/>
            <person name="Liu Z.J."/>
        </authorList>
    </citation>
    <scope>NUCLEOTIDE SEQUENCE [LARGE SCALE GENOMIC DNA]</scope>
    <source>
        <tissue evidence="10">The whole plant</tissue>
    </source>
</reference>
<evidence type="ECO:0000256" key="1">
    <source>
        <dbReference type="ARBA" id="ARBA00008455"/>
    </source>
</evidence>
<gene>
    <name evidence="10" type="primary">CEP1</name>
    <name evidence="10" type="ORF">MA16_Dca009134</name>
</gene>
<dbReference type="FunFam" id="3.90.70.10:FF:000023">
    <property type="entry name" value="Senescence-specific cysteine protease SAG39"/>
    <property type="match status" value="1"/>
</dbReference>
<evidence type="ECO:0000259" key="8">
    <source>
        <dbReference type="SMART" id="SM00645"/>
    </source>
</evidence>
<dbReference type="PROSITE" id="PS00139">
    <property type="entry name" value="THIOL_PROTEASE_CYS"/>
    <property type="match status" value="1"/>
</dbReference>
<name>A0A2I0VQW5_9ASPA</name>
<evidence type="ECO:0000313" key="10">
    <source>
        <dbReference type="EMBL" id="PKU65805.1"/>
    </source>
</evidence>
<dbReference type="InterPro" id="IPR000668">
    <property type="entry name" value="Peptidase_C1A_C"/>
</dbReference>
<keyword evidence="5" id="KW-0788">Thiol protease</keyword>
<keyword evidence="3 7" id="KW-0732">Signal</keyword>
<evidence type="ECO:0000256" key="7">
    <source>
        <dbReference type="SAM" id="SignalP"/>
    </source>
</evidence>
<keyword evidence="11" id="KW-1185">Reference proteome</keyword>
<dbReference type="InterPro" id="IPR025661">
    <property type="entry name" value="Pept_asp_AS"/>
</dbReference>
<dbReference type="AlphaFoldDB" id="A0A2I0VQW5"/>
<feature type="signal peptide" evidence="7">
    <location>
        <begin position="1"/>
        <end position="18"/>
    </location>
</feature>
<evidence type="ECO:0000259" key="9">
    <source>
        <dbReference type="SMART" id="SM00848"/>
    </source>
</evidence>
<feature type="domain" description="Peptidase C1A papain C-terminal" evidence="8">
    <location>
        <begin position="121"/>
        <end position="338"/>
    </location>
</feature>
<feature type="chain" id="PRO_5018559707" evidence="7">
    <location>
        <begin position="19"/>
        <end position="339"/>
    </location>
</feature>
<comment type="similarity">
    <text evidence="1">Belongs to the peptidase C1 family.</text>
</comment>
<accession>A0A2I0VQW5</accession>
<evidence type="ECO:0000256" key="5">
    <source>
        <dbReference type="ARBA" id="ARBA00022807"/>
    </source>
</evidence>
<dbReference type="GO" id="GO:0008234">
    <property type="term" value="F:cysteine-type peptidase activity"/>
    <property type="evidence" value="ECO:0007669"/>
    <property type="project" value="UniProtKB-KW"/>
</dbReference>
<dbReference type="InterPro" id="IPR013128">
    <property type="entry name" value="Peptidase_C1A"/>
</dbReference>
<evidence type="ECO:0000256" key="4">
    <source>
        <dbReference type="ARBA" id="ARBA00022801"/>
    </source>
</evidence>
<dbReference type="InterPro" id="IPR000169">
    <property type="entry name" value="Pept_cys_AS"/>
</dbReference>
<dbReference type="SMART" id="SM00848">
    <property type="entry name" value="Inhibitor_I29"/>
    <property type="match status" value="1"/>
</dbReference>
<dbReference type="PROSITE" id="PS00639">
    <property type="entry name" value="THIOL_PROTEASE_HIS"/>
    <property type="match status" value="1"/>
</dbReference>
<dbReference type="InterPro" id="IPR025660">
    <property type="entry name" value="Pept_his_AS"/>
</dbReference>
<dbReference type="STRING" id="906689.A0A2I0VQW5"/>
<sequence>MAPTRSLLLALAVFGALGTVVVSASRLLPVEMSMAEQHERWMAKHGKVYGDAAEKARRFEIFKANMELIESFNAGNHKFQLGANRFADLTNQEFRTFYTGYKKSSSNRVEPKNFRYENITAANSLDWRTKGAVTPVKDQGQCGACWAFSSVAATESINQIKNGKLVSLSEQELVDCDVNGEDEGCSGGLMDDAFKFIIENGGLTTEANYPYKSADGSCNTKKSSASAVKISGFEDVPANNEAALLKAVTAQPVSVAIDGGDFRFQMYSGGLFTGPCGTELDHGVAAIGYGTDTDGTKYWLVKNSWGTSWGENGYMRIERDVSAAEGLCGLAMEPSYPTI</sequence>
<evidence type="ECO:0000313" key="11">
    <source>
        <dbReference type="Proteomes" id="UP000233837"/>
    </source>
</evidence>
<evidence type="ECO:0000256" key="6">
    <source>
        <dbReference type="ARBA" id="ARBA00023157"/>
    </source>
</evidence>
<protein>
    <submittedName>
        <fullName evidence="10">KDEL-tailed cysteine endopeptidase CEP1</fullName>
    </submittedName>
</protein>
<dbReference type="InterPro" id="IPR038765">
    <property type="entry name" value="Papain-like_cys_pep_sf"/>
</dbReference>
<dbReference type="PANTHER" id="PTHR12411">
    <property type="entry name" value="CYSTEINE PROTEASE FAMILY C1-RELATED"/>
    <property type="match status" value="1"/>
</dbReference>
<keyword evidence="4" id="KW-0378">Hydrolase</keyword>
<dbReference type="InterPro" id="IPR013201">
    <property type="entry name" value="Prot_inhib_I29"/>
</dbReference>
<dbReference type="PRINTS" id="PR00705">
    <property type="entry name" value="PAPAIN"/>
</dbReference>
<proteinExistence type="inferred from homology"/>
<dbReference type="PROSITE" id="PS00640">
    <property type="entry name" value="THIOL_PROTEASE_ASN"/>
    <property type="match status" value="1"/>
</dbReference>
<dbReference type="Pfam" id="PF00112">
    <property type="entry name" value="Peptidase_C1"/>
    <property type="match status" value="1"/>
</dbReference>
<dbReference type="SMART" id="SM00645">
    <property type="entry name" value="Pept_C1"/>
    <property type="match status" value="1"/>
</dbReference>
<organism evidence="10 11">
    <name type="scientific">Dendrobium catenatum</name>
    <dbReference type="NCBI Taxonomy" id="906689"/>
    <lineage>
        <taxon>Eukaryota</taxon>
        <taxon>Viridiplantae</taxon>
        <taxon>Streptophyta</taxon>
        <taxon>Embryophyta</taxon>
        <taxon>Tracheophyta</taxon>
        <taxon>Spermatophyta</taxon>
        <taxon>Magnoliopsida</taxon>
        <taxon>Liliopsida</taxon>
        <taxon>Asparagales</taxon>
        <taxon>Orchidaceae</taxon>
        <taxon>Epidendroideae</taxon>
        <taxon>Malaxideae</taxon>
        <taxon>Dendrobiinae</taxon>
        <taxon>Dendrobium</taxon>
    </lineage>
</organism>
<keyword evidence="2" id="KW-0645">Protease</keyword>